<keyword evidence="3 5" id="KW-0479">Metal-binding</keyword>
<evidence type="ECO:0000313" key="7">
    <source>
        <dbReference type="EMBL" id="KAK3052855.1"/>
    </source>
</evidence>
<feature type="binding site" description="axial binding residue" evidence="5">
    <location>
        <position position="476"/>
    </location>
    <ligand>
        <name>heme</name>
        <dbReference type="ChEBI" id="CHEBI:30413"/>
    </ligand>
    <ligandPart>
        <name>Fe</name>
        <dbReference type="ChEBI" id="CHEBI:18248"/>
    </ligandPart>
</feature>
<dbReference type="InterPro" id="IPR002403">
    <property type="entry name" value="Cyt_P450_E_grp-IV"/>
</dbReference>
<dbReference type="SUPFAM" id="SSF48264">
    <property type="entry name" value="Cytochrome P450"/>
    <property type="match status" value="1"/>
</dbReference>
<evidence type="ECO:0000256" key="2">
    <source>
        <dbReference type="ARBA" id="ARBA00010617"/>
    </source>
</evidence>
<organism evidence="7 8">
    <name type="scientific">Extremus antarcticus</name>
    <dbReference type="NCBI Taxonomy" id="702011"/>
    <lineage>
        <taxon>Eukaryota</taxon>
        <taxon>Fungi</taxon>
        <taxon>Dikarya</taxon>
        <taxon>Ascomycota</taxon>
        <taxon>Pezizomycotina</taxon>
        <taxon>Dothideomycetes</taxon>
        <taxon>Dothideomycetidae</taxon>
        <taxon>Mycosphaerellales</taxon>
        <taxon>Extremaceae</taxon>
        <taxon>Extremus</taxon>
    </lineage>
</organism>
<sequence length="548" mass="61201">MLVEKVPITAWLLVVLVFFVASRLHRPKKSLDILPKVRAEDEPRCLDSEVPFVGHAYNYLTQGPAYLYRLWKQSEEAIFTLKVLNKSVYVFADPEALQAAEKHYKTIINDQLFVEGTSQLFLWSKRQQEIALIHINNPHSAVPSLLKTVRPALRDSLRPGMNLDEIGFRYQKEFGRHVNALAAAGPEKIQLWNWIRTTMTLGAGLATFGSKHPFVTNPSLQADFWAVEKENLKLIFYPFASLVLRKGFKARQRVLRAMSEYTDGGGIEDASSFVRAYHKVLEQYNLTNEELGSFDATVLTAFIGSLIPLGFWVVLFILARPDLLATIRAEVDQCVRPPPSTGRSTSVDMDQLRNNCPVLYASVREASRIAMQAPLFRTVTEDTRIALPSRGETYLLKKGSLAMIAVSCVHGNEKAWGPDIYSFDEKRFLPRNGAASAEVHEGEQIAKADPDIARPVHFDAFTRSAFTPFASGVHLCPGRHYAQSVIMTTVAMFVTSFDVTPLENDGIVIPPMKPELGLGSAKPTHDVGLLVNRRVGFEDVQWGLEGSS</sequence>
<accession>A0AAJ0GBW4</accession>
<protein>
    <recommendedName>
        <fullName evidence="9">Cytochrome P450</fullName>
    </recommendedName>
</protein>
<dbReference type="Proteomes" id="UP001271007">
    <property type="component" value="Unassembled WGS sequence"/>
</dbReference>
<dbReference type="PRINTS" id="PR00465">
    <property type="entry name" value="EP450IV"/>
</dbReference>
<keyword evidence="6" id="KW-0472">Membrane</keyword>
<evidence type="ECO:0000256" key="6">
    <source>
        <dbReference type="SAM" id="Phobius"/>
    </source>
</evidence>
<comment type="caution">
    <text evidence="7">The sequence shown here is derived from an EMBL/GenBank/DDBJ whole genome shotgun (WGS) entry which is preliminary data.</text>
</comment>
<evidence type="ECO:0000256" key="5">
    <source>
        <dbReference type="PIRSR" id="PIRSR602403-1"/>
    </source>
</evidence>
<feature type="transmembrane region" description="Helical" evidence="6">
    <location>
        <begin position="298"/>
        <end position="319"/>
    </location>
</feature>
<dbReference type="InterPro" id="IPR001128">
    <property type="entry name" value="Cyt_P450"/>
</dbReference>
<keyword evidence="5" id="KW-0349">Heme</keyword>
<dbReference type="GO" id="GO:0020037">
    <property type="term" value="F:heme binding"/>
    <property type="evidence" value="ECO:0007669"/>
    <property type="project" value="InterPro"/>
</dbReference>
<keyword evidence="8" id="KW-1185">Reference proteome</keyword>
<dbReference type="AlphaFoldDB" id="A0AAJ0GBW4"/>
<dbReference type="Gene3D" id="1.10.630.10">
    <property type="entry name" value="Cytochrome P450"/>
    <property type="match status" value="1"/>
</dbReference>
<evidence type="ECO:0000256" key="1">
    <source>
        <dbReference type="ARBA" id="ARBA00001971"/>
    </source>
</evidence>
<evidence type="ECO:0000256" key="4">
    <source>
        <dbReference type="ARBA" id="ARBA00023004"/>
    </source>
</evidence>
<keyword evidence="6" id="KW-1133">Transmembrane helix</keyword>
<dbReference type="CDD" id="cd11040">
    <property type="entry name" value="CYP7_CYP8-like"/>
    <property type="match status" value="1"/>
</dbReference>
<gene>
    <name evidence="7" type="ORF">LTR09_005919</name>
</gene>
<dbReference type="PANTHER" id="PTHR47582">
    <property type="entry name" value="P450, PUTATIVE (EUROFUNG)-RELATED"/>
    <property type="match status" value="1"/>
</dbReference>
<dbReference type="GO" id="GO:0016705">
    <property type="term" value="F:oxidoreductase activity, acting on paired donors, with incorporation or reduction of molecular oxygen"/>
    <property type="evidence" value="ECO:0007669"/>
    <property type="project" value="InterPro"/>
</dbReference>
<keyword evidence="4 5" id="KW-0408">Iron</keyword>
<evidence type="ECO:0008006" key="9">
    <source>
        <dbReference type="Google" id="ProtNLM"/>
    </source>
</evidence>
<keyword evidence="6" id="KW-0812">Transmembrane</keyword>
<dbReference type="PANTHER" id="PTHR47582:SF1">
    <property type="entry name" value="P450, PUTATIVE (EUROFUNG)-RELATED"/>
    <property type="match status" value="1"/>
</dbReference>
<name>A0AAJ0GBW4_9PEZI</name>
<evidence type="ECO:0000256" key="3">
    <source>
        <dbReference type="ARBA" id="ARBA00022723"/>
    </source>
</evidence>
<proteinExistence type="inferred from homology"/>
<dbReference type="EMBL" id="JAWDJX010000018">
    <property type="protein sequence ID" value="KAK3052855.1"/>
    <property type="molecule type" value="Genomic_DNA"/>
</dbReference>
<comment type="similarity">
    <text evidence="2">Belongs to the cytochrome P450 family.</text>
</comment>
<evidence type="ECO:0000313" key="8">
    <source>
        <dbReference type="Proteomes" id="UP001271007"/>
    </source>
</evidence>
<dbReference type="InterPro" id="IPR053007">
    <property type="entry name" value="CYP450_monoxygenase_sec-met"/>
</dbReference>
<comment type="cofactor">
    <cofactor evidence="1 5">
        <name>heme</name>
        <dbReference type="ChEBI" id="CHEBI:30413"/>
    </cofactor>
</comment>
<dbReference type="Pfam" id="PF00067">
    <property type="entry name" value="p450"/>
    <property type="match status" value="1"/>
</dbReference>
<reference evidence="7" key="1">
    <citation type="submission" date="2023-04" db="EMBL/GenBank/DDBJ databases">
        <title>Black Yeasts Isolated from many extreme environments.</title>
        <authorList>
            <person name="Coleine C."/>
            <person name="Stajich J.E."/>
            <person name="Selbmann L."/>
        </authorList>
    </citation>
    <scope>NUCLEOTIDE SEQUENCE</scope>
    <source>
        <strain evidence="7">CCFEE 5312</strain>
    </source>
</reference>
<dbReference type="InterPro" id="IPR036396">
    <property type="entry name" value="Cyt_P450_sf"/>
</dbReference>
<dbReference type="GO" id="GO:0005506">
    <property type="term" value="F:iron ion binding"/>
    <property type="evidence" value="ECO:0007669"/>
    <property type="project" value="InterPro"/>
</dbReference>
<dbReference type="GO" id="GO:0004497">
    <property type="term" value="F:monooxygenase activity"/>
    <property type="evidence" value="ECO:0007669"/>
    <property type="project" value="InterPro"/>
</dbReference>